<feature type="binding site" evidence="14">
    <location>
        <begin position="29"/>
        <end position="33"/>
    </location>
    <ligand>
        <name>ADP</name>
        <dbReference type="ChEBI" id="CHEBI:456216"/>
        <note>allosteric activator; ligand shared between dimeric partners</note>
    </ligand>
</feature>
<accession>A0ABU5QSY1</accession>
<dbReference type="InterPro" id="IPR035966">
    <property type="entry name" value="PKF_sf"/>
</dbReference>
<reference evidence="16 17" key="1">
    <citation type="submission" date="2023-12" db="EMBL/GenBank/DDBJ databases">
        <title>Novel species of the genus Arcicella isolated from rivers.</title>
        <authorList>
            <person name="Lu H."/>
        </authorList>
    </citation>
    <scope>NUCLEOTIDE SEQUENCE [LARGE SCALE GENOMIC DNA]</scope>
    <source>
        <strain evidence="16 17">LMG 21963</strain>
    </source>
</reference>
<keyword evidence="10 14" id="KW-0067">ATP-binding</keyword>
<feature type="binding site" evidence="14">
    <location>
        <position position="111"/>
    </location>
    <ligand>
        <name>Mg(2+)</name>
        <dbReference type="ChEBI" id="CHEBI:18420"/>
        <note>catalytic</note>
    </ligand>
</feature>
<keyword evidence="17" id="KW-1185">Reference proteome</keyword>
<dbReference type="Gene3D" id="3.40.50.450">
    <property type="match status" value="1"/>
</dbReference>
<dbReference type="NCBIfam" id="NF002872">
    <property type="entry name" value="PRK03202.1"/>
    <property type="match status" value="1"/>
</dbReference>
<gene>
    <name evidence="14 16" type="primary">pfkA</name>
    <name evidence="16" type="ORF">VB264_20635</name>
</gene>
<evidence type="ECO:0000256" key="14">
    <source>
        <dbReference type="HAMAP-Rule" id="MF_00339"/>
    </source>
</evidence>
<keyword evidence="12 14" id="KW-0324">Glycolysis</keyword>
<dbReference type="Proteomes" id="UP001304671">
    <property type="component" value="Unassembled WGS sequence"/>
</dbReference>
<comment type="subunit">
    <text evidence="14">Homotetramer.</text>
</comment>
<comment type="catalytic activity">
    <reaction evidence="13 14">
        <text>beta-D-fructose 6-phosphate + ATP = beta-D-fructose 1,6-bisphosphate + ADP + H(+)</text>
        <dbReference type="Rhea" id="RHEA:16109"/>
        <dbReference type="ChEBI" id="CHEBI:15378"/>
        <dbReference type="ChEBI" id="CHEBI:30616"/>
        <dbReference type="ChEBI" id="CHEBI:32966"/>
        <dbReference type="ChEBI" id="CHEBI:57634"/>
        <dbReference type="ChEBI" id="CHEBI:456216"/>
        <dbReference type="EC" id="2.7.1.11"/>
    </reaction>
</comment>
<evidence type="ECO:0000256" key="11">
    <source>
        <dbReference type="ARBA" id="ARBA00022842"/>
    </source>
</evidence>
<dbReference type="EC" id="2.7.1.11" evidence="14"/>
<dbReference type="InterPro" id="IPR012003">
    <property type="entry name" value="ATP_PFK_prok-type"/>
</dbReference>
<evidence type="ECO:0000256" key="9">
    <source>
        <dbReference type="ARBA" id="ARBA00022777"/>
    </source>
</evidence>
<keyword evidence="8 14" id="KW-0547">Nucleotide-binding</keyword>
<proteinExistence type="inferred from homology"/>
<evidence type="ECO:0000313" key="17">
    <source>
        <dbReference type="Proteomes" id="UP001304671"/>
    </source>
</evidence>
<comment type="caution">
    <text evidence="16">The sequence shown here is derived from an EMBL/GenBank/DDBJ whole genome shotgun (WGS) entry which is preliminary data.</text>
</comment>
<evidence type="ECO:0000313" key="16">
    <source>
        <dbReference type="EMBL" id="MEA5260218.1"/>
    </source>
</evidence>
<dbReference type="PANTHER" id="PTHR13697">
    <property type="entry name" value="PHOSPHOFRUCTOKINASE"/>
    <property type="match status" value="1"/>
</dbReference>
<evidence type="ECO:0000256" key="5">
    <source>
        <dbReference type="ARBA" id="ARBA00022533"/>
    </source>
</evidence>
<feature type="binding site" description="in other chain" evidence="14">
    <location>
        <position position="164"/>
    </location>
    <ligand>
        <name>ADP</name>
        <dbReference type="ChEBI" id="CHEBI:456216"/>
        <note>allosteric activator; ligand shared between dimeric partners</note>
    </ligand>
</feature>
<dbReference type="InterPro" id="IPR012828">
    <property type="entry name" value="PFKA_ATP_prok"/>
</dbReference>
<keyword evidence="6 14" id="KW-0808">Transferase</keyword>
<dbReference type="PRINTS" id="PR00476">
    <property type="entry name" value="PHFRCTKINASE"/>
</dbReference>
<evidence type="ECO:0000256" key="3">
    <source>
        <dbReference type="ARBA" id="ARBA00004679"/>
    </source>
</evidence>
<feature type="binding site" description="in other chain" evidence="14">
    <location>
        <position position="221"/>
    </location>
    <ligand>
        <name>ADP</name>
        <dbReference type="ChEBI" id="CHEBI:456216"/>
        <note>allosteric activator; ligand shared between dimeric partners</note>
    </ligand>
</feature>
<sequence>MSQSETQKIKKIAVMTSGGDVPGLNACIRAVVRTAIFHQLKIVGIQHGFEGLIAGDFIHLQAQSVSNIIQLGGTILKSSRSELFKTKEGRLMAYENIKKAQIDAIVLIGGDGSFAGVKAFMEEYADIPFIGIPKTIDNDIAGTDVCIGYDTALNTAMEAIDKIRDTAESHERIFLVEVMGRDSGYIAYGAGLASGAESILIPESKADIKNLENILKKGWDRKKASLIIVVAEGDENGGAYKTAEMVRKYMPTHYIGICILGHIQRGGSPSAADRILASKFGYTAVIALLEGKQNVMVGVQKNELCFTPFEAVSKQHLDINQSTLNMLNTLTS</sequence>
<feature type="binding site" description="in other chain" evidence="14">
    <location>
        <begin position="223"/>
        <end position="225"/>
    </location>
    <ligand>
        <name>ADP</name>
        <dbReference type="ChEBI" id="CHEBI:456216"/>
        <note>allosteric activator; ligand shared between dimeric partners</note>
    </ligand>
</feature>
<comment type="similarity">
    <text evidence="14">Belongs to the phosphofructokinase type A (PFKA) family. ATP-dependent PFK group I subfamily. Prokaryotic clade 'B1' sub-subfamily.</text>
</comment>
<comment type="caution">
    <text evidence="14">Lacks conserved residue(s) required for the propagation of feature annotation.</text>
</comment>
<evidence type="ECO:0000256" key="13">
    <source>
        <dbReference type="ARBA" id="ARBA00048070"/>
    </source>
</evidence>
<evidence type="ECO:0000256" key="1">
    <source>
        <dbReference type="ARBA" id="ARBA00001946"/>
    </source>
</evidence>
<comment type="cofactor">
    <cofactor evidence="1 14">
        <name>Mg(2+)</name>
        <dbReference type="ChEBI" id="CHEBI:18420"/>
    </cofactor>
</comment>
<organism evidence="16 17">
    <name type="scientific">Arcicella aquatica</name>
    <dbReference type="NCBI Taxonomy" id="217141"/>
    <lineage>
        <taxon>Bacteria</taxon>
        <taxon>Pseudomonadati</taxon>
        <taxon>Bacteroidota</taxon>
        <taxon>Cytophagia</taxon>
        <taxon>Cytophagales</taxon>
        <taxon>Flectobacillaceae</taxon>
        <taxon>Arcicella</taxon>
    </lineage>
</organism>
<feature type="active site" description="Proton acceptor" evidence="14">
    <location>
        <position position="137"/>
    </location>
</feature>
<dbReference type="Pfam" id="PF00365">
    <property type="entry name" value="PFK"/>
    <property type="match status" value="1"/>
</dbReference>
<feature type="binding site" evidence="14">
    <location>
        <begin position="80"/>
        <end position="81"/>
    </location>
    <ligand>
        <name>ATP</name>
        <dbReference type="ChEBI" id="CHEBI:30616"/>
    </ligand>
</feature>
<keyword evidence="5 14" id="KW-0021">Allosteric enzyme</keyword>
<evidence type="ECO:0000256" key="8">
    <source>
        <dbReference type="ARBA" id="ARBA00022741"/>
    </source>
</evidence>
<comment type="activity regulation">
    <text evidence="14">Allosterically activated by ADP and other diphosphonucleosides, and allosterically inhibited by phosphoenolpyruvate.</text>
</comment>
<evidence type="ECO:0000256" key="12">
    <source>
        <dbReference type="ARBA" id="ARBA00023152"/>
    </source>
</evidence>
<dbReference type="InterPro" id="IPR022953">
    <property type="entry name" value="ATP_PFK"/>
</dbReference>
<evidence type="ECO:0000259" key="15">
    <source>
        <dbReference type="Pfam" id="PF00365"/>
    </source>
</evidence>
<protein>
    <recommendedName>
        <fullName evidence="14">ATP-dependent 6-phosphofructokinase</fullName>
        <shortName evidence="14">ATP-PFK</shortName>
        <shortName evidence="14">Phosphofructokinase</shortName>
        <ecNumber evidence="14">2.7.1.11</ecNumber>
    </recommendedName>
    <alternativeName>
        <fullName evidence="14">Phosphohexokinase</fullName>
    </alternativeName>
</protein>
<keyword evidence="11 14" id="KW-0460">Magnesium</keyword>
<feature type="binding site" evidence="14">
    <location>
        <begin position="110"/>
        <end position="113"/>
    </location>
    <ligand>
        <name>ATP</name>
        <dbReference type="ChEBI" id="CHEBI:30616"/>
    </ligand>
</feature>
<feature type="binding site" description="in other chain" evidence="14">
    <location>
        <begin position="195"/>
        <end position="197"/>
    </location>
    <ligand>
        <name>ADP</name>
        <dbReference type="ChEBI" id="CHEBI:456216"/>
        <note>allosteric activator; ligand shared between dimeric partners</note>
    </ligand>
</feature>
<dbReference type="PIRSF" id="PIRSF000532">
    <property type="entry name" value="ATP_PFK_prok"/>
    <property type="match status" value="1"/>
</dbReference>
<dbReference type="EMBL" id="JAYFUL010000048">
    <property type="protein sequence ID" value="MEA5260218.1"/>
    <property type="molecule type" value="Genomic_DNA"/>
</dbReference>
<dbReference type="HAMAP" id="MF_00339">
    <property type="entry name" value="Phosphofructokinase_I_B1"/>
    <property type="match status" value="1"/>
</dbReference>
<evidence type="ECO:0000256" key="7">
    <source>
        <dbReference type="ARBA" id="ARBA00022723"/>
    </source>
</evidence>
<dbReference type="Gene3D" id="3.40.50.460">
    <property type="entry name" value="Phosphofructokinase domain"/>
    <property type="match status" value="1"/>
</dbReference>
<evidence type="ECO:0000256" key="2">
    <source>
        <dbReference type="ARBA" id="ARBA00004496"/>
    </source>
</evidence>
<feature type="binding site" description="in other chain" evidence="14">
    <location>
        <begin position="262"/>
        <end position="265"/>
    </location>
    <ligand>
        <name>substrate</name>
        <note>ligand shared between dimeric partners</note>
    </ligand>
</feature>
<feature type="domain" description="Phosphofructokinase" evidence="15">
    <location>
        <begin position="11"/>
        <end position="287"/>
    </location>
</feature>
<keyword evidence="4 14" id="KW-0963">Cytoplasm</keyword>
<dbReference type="GO" id="GO:0003872">
    <property type="term" value="F:6-phosphofructokinase activity"/>
    <property type="evidence" value="ECO:0007669"/>
    <property type="project" value="UniProtKB-EC"/>
</dbReference>
<feature type="binding site" description="in other chain" evidence="14">
    <location>
        <position position="232"/>
    </location>
    <ligand>
        <name>substrate</name>
        <note>ligand shared between dimeric partners</note>
    </ligand>
</feature>
<dbReference type="NCBIfam" id="TIGR02482">
    <property type="entry name" value="PFKA_ATP"/>
    <property type="match status" value="1"/>
</dbReference>
<comment type="pathway">
    <text evidence="3 14">Carbohydrate degradation; glycolysis; D-glyceraldehyde 3-phosphate and glycerone phosphate from D-glucose: step 3/4.</text>
</comment>
<keyword evidence="7 14" id="KW-0479">Metal-binding</keyword>
<evidence type="ECO:0000256" key="6">
    <source>
        <dbReference type="ARBA" id="ARBA00022679"/>
    </source>
</evidence>
<dbReference type="SUPFAM" id="SSF53784">
    <property type="entry name" value="Phosphofructokinase"/>
    <property type="match status" value="1"/>
</dbReference>
<name>A0ABU5QSY1_9BACT</name>
<evidence type="ECO:0000256" key="4">
    <source>
        <dbReference type="ARBA" id="ARBA00022490"/>
    </source>
</evidence>
<keyword evidence="9 14" id="KW-0418">Kinase</keyword>
<dbReference type="PANTHER" id="PTHR13697:SF4">
    <property type="entry name" value="ATP-DEPENDENT 6-PHOSPHOFRUCTOKINASE"/>
    <property type="match status" value="1"/>
</dbReference>
<comment type="subcellular location">
    <subcellularLocation>
        <location evidence="2 14">Cytoplasm</location>
    </subcellularLocation>
</comment>
<evidence type="ECO:0000256" key="10">
    <source>
        <dbReference type="ARBA" id="ARBA00022840"/>
    </source>
</evidence>
<feature type="binding site" evidence="14">
    <location>
        <position position="172"/>
    </location>
    <ligand>
        <name>substrate</name>
        <note>ligand shared between dimeric partners</note>
    </ligand>
</feature>
<comment type="function">
    <text evidence="14">Catalyzes the phosphorylation of D-fructose 6-phosphate to fructose 1,6-bisphosphate by ATP, the first committing step of glycolysis.</text>
</comment>
<feature type="binding site" description="in other chain" evidence="14">
    <location>
        <begin position="179"/>
        <end position="181"/>
    </location>
    <ligand>
        <name>substrate</name>
        <note>ligand shared between dimeric partners</note>
    </ligand>
</feature>
<dbReference type="InterPro" id="IPR000023">
    <property type="entry name" value="Phosphofructokinase_dom"/>
</dbReference>
<feature type="binding site" description="in other chain" evidence="14">
    <location>
        <begin position="135"/>
        <end position="137"/>
    </location>
    <ligand>
        <name>substrate</name>
        <note>ligand shared between dimeric partners</note>
    </ligand>
</feature>
<feature type="binding site" evidence="14">
    <location>
        <position position="19"/>
    </location>
    <ligand>
        <name>ATP</name>
        <dbReference type="ChEBI" id="CHEBI:30616"/>
    </ligand>
</feature>